<feature type="chain" id="PRO_5039052815" evidence="1">
    <location>
        <begin position="26"/>
        <end position="152"/>
    </location>
</feature>
<dbReference type="KEGG" id="sesp:BN6_57070"/>
<sequence length="152" mass="16345">MRRRLAAALVTALAFLMASVTSAQAEGANGGSNYYDGKDPAATGCNVNASQIATRPILDRNTGQQVASIQIFYSWSCGANWIRVTGNPYGGNATKYIASSLGGWNSEWDPGYGSSYSMMVYAPGTAQINGYVYLFEPGINEWNWRAEGTFSL</sequence>
<evidence type="ECO:0000313" key="3">
    <source>
        <dbReference type="Proteomes" id="UP000006281"/>
    </source>
</evidence>
<name>K0JYE5_SACES</name>
<reference evidence="2 3" key="1">
    <citation type="journal article" date="2012" name="BMC Genomics">
        <title>Complete genome sequence of Saccharothrix espanaensis DSM 44229T and comparison to the other completely sequenced Pseudonocardiaceae.</title>
        <authorList>
            <person name="Strobel T."/>
            <person name="Al-Dilaimi A."/>
            <person name="Blom J."/>
            <person name="Gessner A."/>
            <person name="Kalinowski J."/>
            <person name="Luzhetska M."/>
            <person name="Puhler A."/>
            <person name="Szczepanowski R."/>
            <person name="Bechthold A."/>
            <person name="Ruckert C."/>
        </authorList>
    </citation>
    <scope>NUCLEOTIDE SEQUENCE [LARGE SCALE GENOMIC DNA]</scope>
    <source>
        <strain evidence="3">ATCC 51144 / DSM 44229 / JCM 9112 / NBRC 15066 / NRRL 15764</strain>
    </source>
</reference>
<evidence type="ECO:0000256" key="1">
    <source>
        <dbReference type="SAM" id="SignalP"/>
    </source>
</evidence>
<dbReference type="InterPro" id="IPR021224">
    <property type="entry name" value="DUF2690"/>
</dbReference>
<dbReference type="EMBL" id="HE804045">
    <property type="protein sequence ID" value="CCH32965.1"/>
    <property type="molecule type" value="Genomic_DNA"/>
</dbReference>
<proteinExistence type="predicted"/>
<accession>K0JYE5</accession>
<dbReference type="eggNOG" id="ENOG5031QBM">
    <property type="taxonomic scope" value="Bacteria"/>
</dbReference>
<dbReference type="Proteomes" id="UP000006281">
    <property type="component" value="Chromosome"/>
</dbReference>
<organism evidence="2 3">
    <name type="scientific">Saccharothrix espanaensis (strain ATCC 51144 / DSM 44229 / JCM 9112 / NBRC 15066 / NRRL 15764)</name>
    <dbReference type="NCBI Taxonomy" id="1179773"/>
    <lineage>
        <taxon>Bacteria</taxon>
        <taxon>Bacillati</taxon>
        <taxon>Actinomycetota</taxon>
        <taxon>Actinomycetes</taxon>
        <taxon>Pseudonocardiales</taxon>
        <taxon>Pseudonocardiaceae</taxon>
        <taxon>Saccharothrix</taxon>
    </lineage>
</organism>
<dbReference type="BioCyc" id="SESP1179773:BN6_RS27485-MONOMER"/>
<keyword evidence="1" id="KW-0732">Signal</keyword>
<dbReference type="HOGENOM" id="CLU_1674184_0_0_11"/>
<dbReference type="Pfam" id="PF10901">
    <property type="entry name" value="DUF2690"/>
    <property type="match status" value="1"/>
</dbReference>
<protein>
    <submittedName>
        <fullName evidence="2">Putative secreted protein</fullName>
    </submittedName>
</protein>
<feature type="signal peptide" evidence="1">
    <location>
        <begin position="1"/>
        <end position="25"/>
    </location>
</feature>
<keyword evidence="3" id="KW-1185">Reference proteome</keyword>
<dbReference type="AlphaFoldDB" id="K0JYE5"/>
<gene>
    <name evidence="2" type="ordered locus">BN6_57070</name>
</gene>
<evidence type="ECO:0000313" key="2">
    <source>
        <dbReference type="EMBL" id="CCH32965.1"/>
    </source>
</evidence>
<dbReference type="PATRIC" id="fig|1179773.3.peg.5742"/>